<feature type="non-terminal residue" evidence="1">
    <location>
        <position position="1"/>
    </location>
</feature>
<keyword evidence="1" id="KW-0347">Helicase</keyword>
<dbReference type="EMBL" id="AUZX01003863">
    <property type="protein sequence ID" value="EQD72734.1"/>
    <property type="molecule type" value="Genomic_DNA"/>
</dbReference>
<keyword evidence="1" id="KW-0547">Nucleotide-binding</keyword>
<comment type="caution">
    <text evidence="1">The sequence shown here is derived from an EMBL/GenBank/DDBJ whole genome shotgun (WGS) entry which is preliminary data.</text>
</comment>
<dbReference type="AlphaFoldDB" id="T1CUS4"/>
<proteinExistence type="predicted"/>
<organism evidence="1">
    <name type="scientific">mine drainage metagenome</name>
    <dbReference type="NCBI Taxonomy" id="410659"/>
    <lineage>
        <taxon>unclassified sequences</taxon>
        <taxon>metagenomes</taxon>
        <taxon>ecological metagenomes</taxon>
    </lineage>
</organism>
<keyword evidence="1" id="KW-0067">ATP-binding</keyword>
<reference evidence="1" key="2">
    <citation type="journal article" date="2014" name="ISME J.">
        <title>Microbial stratification in low pH oxic and suboxic macroscopic growths along an acid mine drainage.</title>
        <authorList>
            <person name="Mendez-Garcia C."/>
            <person name="Mesa V."/>
            <person name="Sprenger R.R."/>
            <person name="Richter M."/>
            <person name="Diez M.S."/>
            <person name="Solano J."/>
            <person name="Bargiela R."/>
            <person name="Golyshina O.V."/>
            <person name="Manteca A."/>
            <person name="Ramos J.L."/>
            <person name="Gallego J.R."/>
            <person name="Llorente I."/>
            <person name="Martins Dos Santos V.A."/>
            <person name="Jensen O.N."/>
            <person name="Pelaez A.I."/>
            <person name="Sanchez J."/>
            <person name="Ferrer M."/>
        </authorList>
    </citation>
    <scope>NUCLEOTIDE SEQUENCE</scope>
</reference>
<sequence length="164" mass="19019">DAGDGTGRRPTCRRLFDVAAQESAATPCPEGIRARLDGLMTGEIQRIAERLAEKNGIWFDAEMDKLDRWAEDQRRSLKADLDDLDAKIRESKKEARTAPNLPTKLELQRQLRQLESKRDEVWRSYDQASRGVENKKDSLLDDISQRLHQKTERDELFLIRWELA</sequence>
<keyword evidence="1" id="KW-0378">Hydrolase</keyword>
<dbReference type="GO" id="GO:0004386">
    <property type="term" value="F:helicase activity"/>
    <property type="evidence" value="ECO:0007669"/>
    <property type="project" value="UniProtKB-KW"/>
</dbReference>
<reference evidence="1" key="1">
    <citation type="submission" date="2013-08" db="EMBL/GenBank/DDBJ databases">
        <authorList>
            <person name="Mendez C."/>
            <person name="Richter M."/>
            <person name="Ferrer M."/>
            <person name="Sanchez J."/>
        </authorList>
    </citation>
    <scope>NUCLEOTIDE SEQUENCE</scope>
</reference>
<gene>
    <name evidence="1" type="ORF">B1A_05306</name>
</gene>
<evidence type="ECO:0000313" key="1">
    <source>
        <dbReference type="EMBL" id="EQD72734.1"/>
    </source>
</evidence>
<accession>T1CUS4</accession>
<protein>
    <submittedName>
        <fullName evidence="1">Helicase domain protein</fullName>
    </submittedName>
</protein>
<name>T1CUS4_9ZZZZ</name>